<gene>
    <name evidence="9" type="ORF">CTER_0406</name>
</gene>
<feature type="transmembrane region" description="Helical" evidence="7">
    <location>
        <begin position="75"/>
        <end position="94"/>
    </location>
</feature>
<evidence type="ECO:0000256" key="2">
    <source>
        <dbReference type="ARBA" id="ARBA00022448"/>
    </source>
</evidence>
<keyword evidence="10" id="KW-1185">Reference proteome</keyword>
<evidence type="ECO:0000256" key="5">
    <source>
        <dbReference type="ARBA" id="ARBA00022989"/>
    </source>
</evidence>
<evidence type="ECO:0000256" key="1">
    <source>
        <dbReference type="ARBA" id="ARBA00004651"/>
    </source>
</evidence>
<dbReference type="RefSeq" id="WP_004623765.1">
    <property type="nucleotide sequence ID" value="NZ_AORV01000017.1"/>
</dbReference>
<evidence type="ECO:0000313" key="9">
    <source>
        <dbReference type="EMBL" id="EMS73625.1"/>
    </source>
</evidence>
<evidence type="ECO:0000256" key="3">
    <source>
        <dbReference type="ARBA" id="ARBA00022475"/>
    </source>
</evidence>
<feature type="transmembrane region" description="Helical" evidence="7">
    <location>
        <begin position="106"/>
        <end position="127"/>
    </location>
</feature>
<comment type="subcellular location">
    <subcellularLocation>
        <location evidence="1 7">Cell membrane</location>
        <topology evidence="1 7">Multi-pass membrane protein</topology>
    </subcellularLocation>
</comment>
<dbReference type="EMBL" id="AORV01000017">
    <property type="protein sequence ID" value="EMS73625.1"/>
    <property type="molecule type" value="Genomic_DNA"/>
</dbReference>
<sequence length="277" mass="31469">MKKTNTFKKALIYIIIGLLSITFILPFIWMLRSSLMELQQIFIMPPQWIPNPVKLENYIHALTIVPFALYFKNTMIILILGMVGTLITSTLSAYSFARLRWKGRDFWFKVILTSMMLPGAVTLIPQFLGWNALGMVGSFVPLIVPAFFGGGAFNIFLLRQFYMSIPLELDEAAIVDGASFFRIYTSIILPLSRSAIIVIAIFSFMFYWNDFMGPLIYLTDESKYTLAIGLQMFQGAYNTRWEELMAASTSIILPCVLIFIIGQKYFLEGITMSGLKG</sequence>
<evidence type="ECO:0000256" key="6">
    <source>
        <dbReference type="ARBA" id="ARBA00023136"/>
    </source>
</evidence>
<feature type="transmembrane region" description="Helical" evidence="7">
    <location>
        <begin position="244"/>
        <end position="267"/>
    </location>
</feature>
<dbReference type="PANTHER" id="PTHR43744:SF12">
    <property type="entry name" value="ABC TRANSPORTER PERMEASE PROTEIN MG189-RELATED"/>
    <property type="match status" value="1"/>
</dbReference>
<dbReference type="eggNOG" id="COG0395">
    <property type="taxonomic scope" value="Bacteria"/>
</dbReference>
<dbReference type="InterPro" id="IPR000515">
    <property type="entry name" value="MetI-like"/>
</dbReference>
<evidence type="ECO:0000313" key="10">
    <source>
        <dbReference type="Proteomes" id="UP000014155"/>
    </source>
</evidence>
<dbReference type="PROSITE" id="PS50928">
    <property type="entry name" value="ABC_TM1"/>
    <property type="match status" value="1"/>
</dbReference>
<dbReference type="CDD" id="cd06261">
    <property type="entry name" value="TM_PBP2"/>
    <property type="match status" value="1"/>
</dbReference>
<dbReference type="GO" id="GO:0055085">
    <property type="term" value="P:transmembrane transport"/>
    <property type="evidence" value="ECO:0007669"/>
    <property type="project" value="InterPro"/>
</dbReference>
<feature type="domain" description="ABC transmembrane type-1" evidence="8">
    <location>
        <begin position="71"/>
        <end position="262"/>
    </location>
</feature>
<organism evidence="9 10">
    <name type="scientific">Ruminiclostridium cellobioparum subsp. termitidis CT1112</name>
    <dbReference type="NCBI Taxonomy" id="1195236"/>
    <lineage>
        <taxon>Bacteria</taxon>
        <taxon>Bacillati</taxon>
        <taxon>Bacillota</taxon>
        <taxon>Clostridia</taxon>
        <taxon>Eubacteriales</taxon>
        <taxon>Oscillospiraceae</taxon>
        <taxon>Ruminiclostridium</taxon>
    </lineage>
</organism>
<dbReference type="Proteomes" id="UP000014155">
    <property type="component" value="Unassembled WGS sequence"/>
</dbReference>
<dbReference type="SUPFAM" id="SSF161098">
    <property type="entry name" value="MetI-like"/>
    <property type="match status" value="1"/>
</dbReference>
<feature type="transmembrane region" description="Helical" evidence="7">
    <location>
        <begin position="187"/>
        <end position="208"/>
    </location>
</feature>
<name>S0FN10_RUMCE</name>
<dbReference type="Gene3D" id="1.10.3720.10">
    <property type="entry name" value="MetI-like"/>
    <property type="match status" value="1"/>
</dbReference>
<comment type="caution">
    <text evidence="9">The sequence shown here is derived from an EMBL/GenBank/DDBJ whole genome shotgun (WGS) entry which is preliminary data.</text>
</comment>
<dbReference type="PATRIC" id="fig|1195236.3.peg.715"/>
<feature type="transmembrane region" description="Helical" evidence="7">
    <location>
        <begin position="139"/>
        <end position="158"/>
    </location>
</feature>
<dbReference type="AlphaFoldDB" id="S0FN10"/>
<comment type="similarity">
    <text evidence="7">Belongs to the binding-protein-dependent transport system permease family.</text>
</comment>
<keyword evidence="9" id="KW-0762">Sugar transport</keyword>
<protein>
    <submittedName>
        <fullName evidence="9">ABC-type sugar transport system, permease component</fullName>
    </submittedName>
</protein>
<evidence type="ECO:0000259" key="8">
    <source>
        <dbReference type="PROSITE" id="PS50928"/>
    </source>
</evidence>
<dbReference type="InterPro" id="IPR035906">
    <property type="entry name" value="MetI-like_sf"/>
</dbReference>
<reference evidence="9 10" key="1">
    <citation type="journal article" date="2013" name="Genome Announc.">
        <title>Draft Genome Sequence of the Cellulolytic, Mesophilic, Anaerobic Bacterium Clostridium termitidis Strain CT1112 (DSM 5398).</title>
        <authorList>
            <person name="Lal S."/>
            <person name="Ramachandran U."/>
            <person name="Zhang X."/>
            <person name="Munir R."/>
            <person name="Sparling R."/>
            <person name="Levin D.B."/>
        </authorList>
    </citation>
    <scope>NUCLEOTIDE SEQUENCE [LARGE SCALE GENOMIC DNA]</scope>
    <source>
        <strain evidence="9 10">CT1112</strain>
    </source>
</reference>
<keyword evidence="5 7" id="KW-1133">Transmembrane helix</keyword>
<keyword evidence="3" id="KW-1003">Cell membrane</keyword>
<keyword evidence="4 7" id="KW-0812">Transmembrane</keyword>
<evidence type="ECO:0000256" key="7">
    <source>
        <dbReference type="RuleBase" id="RU363032"/>
    </source>
</evidence>
<evidence type="ECO:0000256" key="4">
    <source>
        <dbReference type="ARBA" id="ARBA00022692"/>
    </source>
</evidence>
<dbReference type="PANTHER" id="PTHR43744">
    <property type="entry name" value="ABC TRANSPORTER PERMEASE PROTEIN MG189-RELATED-RELATED"/>
    <property type="match status" value="1"/>
</dbReference>
<accession>S0FN10</accession>
<keyword evidence="2 7" id="KW-0813">Transport</keyword>
<keyword evidence="6 7" id="KW-0472">Membrane</keyword>
<feature type="transmembrane region" description="Helical" evidence="7">
    <location>
        <begin position="12"/>
        <end position="31"/>
    </location>
</feature>
<proteinExistence type="inferred from homology"/>
<dbReference type="STRING" id="1195236.CTER_0406"/>
<dbReference type="GO" id="GO:0005886">
    <property type="term" value="C:plasma membrane"/>
    <property type="evidence" value="ECO:0007669"/>
    <property type="project" value="UniProtKB-SubCell"/>
</dbReference>
<dbReference type="Pfam" id="PF00528">
    <property type="entry name" value="BPD_transp_1"/>
    <property type="match status" value="1"/>
</dbReference>